<evidence type="ECO:0000256" key="7">
    <source>
        <dbReference type="ARBA" id="ARBA00023136"/>
    </source>
</evidence>
<evidence type="ECO:0000256" key="8">
    <source>
        <dbReference type="SAM" id="Phobius"/>
    </source>
</evidence>
<evidence type="ECO:0000256" key="2">
    <source>
        <dbReference type="ARBA" id="ARBA00009494"/>
    </source>
</evidence>
<dbReference type="KEGG" id="pcol:F1325_18660"/>
<feature type="transmembrane region" description="Helical" evidence="8">
    <location>
        <begin position="339"/>
        <end position="359"/>
    </location>
</feature>
<organism evidence="9 10">
    <name type="scientific">Proteus columbae</name>
    <dbReference type="NCBI Taxonomy" id="1987580"/>
    <lineage>
        <taxon>Bacteria</taxon>
        <taxon>Pseudomonadati</taxon>
        <taxon>Pseudomonadota</taxon>
        <taxon>Gammaproteobacteria</taxon>
        <taxon>Enterobacterales</taxon>
        <taxon>Morganellaceae</taxon>
        <taxon>Proteus</taxon>
    </lineage>
</organism>
<feature type="transmembrane region" description="Helical" evidence="8">
    <location>
        <begin position="6"/>
        <end position="24"/>
    </location>
</feature>
<keyword evidence="5 8" id="KW-0812">Transmembrane</keyword>
<keyword evidence="6 8" id="KW-1133">Transmembrane helix</keyword>
<evidence type="ECO:0000256" key="3">
    <source>
        <dbReference type="ARBA" id="ARBA00022475"/>
    </source>
</evidence>
<dbReference type="GO" id="GO:0005886">
    <property type="term" value="C:plasma membrane"/>
    <property type="evidence" value="ECO:0007669"/>
    <property type="project" value="UniProtKB-SubCell"/>
</dbReference>
<protein>
    <submittedName>
        <fullName evidence="9">Intracellular growth attenuator family protein</fullName>
    </submittedName>
</protein>
<proteinExistence type="inferred from homology"/>
<dbReference type="Pfam" id="PF07095">
    <property type="entry name" value="IgaA"/>
    <property type="match status" value="1"/>
</dbReference>
<accession>A0A6I7D5I5</accession>
<comment type="similarity">
    <text evidence="2">Belongs to the IgaA family.</text>
</comment>
<dbReference type="Proteomes" id="UP000464700">
    <property type="component" value="Chromosome"/>
</dbReference>
<evidence type="ECO:0000256" key="5">
    <source>
        <dbReference type="ARBA" id="ARBA00022692"/>
    </source>
</evidence>
<dbReference type="EMBL" id="CP043925">
    <property type="protein sequence ID" value="QHN12341.1"/>
    <property type="molecule type" value="Genomic_DNA"/>
</dbReference>
<feature type="transmembrane region" description="Helical" evidence="8">
    <location>
        <begin position="651"/>
        <end position="676"/>
    </location>
</feature>
<keyword evidence="4" id="KW-0997">Cell inner membrane</keyword>
<feature type="transmembrane region" description="Helical" evidence="8">
    <location>
        <begin position="204"/>
        <end position="222"/>
    </location>
</feature>
<name>A0A6I7D5I5_9GAMM</name>
<keyword evidence="10" id="KW-1185">Reference proteome</keyword>
<dbReference type="AlphaFoldDB" id="A0A6I7D5I5"/>
<dbReference type="InterPro" id="IPR010771">
    <property type="entry name" value="IgaA"/>
</dbReference>
<feature type="transmembrane region" description="Helical" evidence="8">
    <location>
        <begin position="228"/>
        <end position="247"/>
    </location>
</feature>
<comment type="subcellular location">
    <subcellularLocation>
        <location evidence="1">Cell inner membrane</location>
        <topology evidence="1">Multi-pass membrane protein</topology>
    </subcellularLocation>
</comment>
<evidence type="ECO:0000313" key="9">
    <source>
        <dbReference type="EMBL" id="QHN12341.1"/>
    </source>
</evidence>
<keyword evidence="7 8" id="KW-0472">Membrane</keyword>
<reference evidence="9 10" key="1">
    <citation type="submission" date="2019-09" db="EMBL/GenBank/DDBJ databases">
        <title>Emergence of a chromosome-mediated tetracycline resistance gene in Proteus strain.</title>
        <authorList>
            <person name="He D."/>
            <person name="Wang L."/>
        </authorList>
    </citation>
    <scope>NUCLEOTIDE SEQUENCE [LARGE SCALE GENOMIC DNA]</scope>
    <source>
        <strain evidence="9 10">T60</strain>
    </source>
</reference>
<evidence type="ECO:0000313" key="10">
    <source>
        <dbReference type="Proteomes" id="UP000464700"/>
    </source>
</evidence>
<sequence length="702" mass="79675">MRLSVIILAILMISLFIMAAFLFFKRRRLDGSHHLPSLAKPTYRKLTSDDYGLISDYLSYFGTSNFSSGYSLQNFPEMPIKGEVVTTLRNIVNRFAGSSEGLNHWRYYIDAVEIHIPPLLVPYLQQENVLDVVCTPSIPIVVGVNGHFLKDEKIHFSALSLKQLSEPILANGSSTIQKNEGDAAHLLQIREETNEEYRLHNSSGFWDGSFICIGLTLCLTALMMPQVFLPWILATGGAFLAVGIFLIHNPLIKPRKQEIHCFKGRLKRWGLFGNFDHGQVKNVSLGGIDLVYPPHWEPYIQNDIDKVTYLEMYPNHHVVKQGNYLSLHDEEKNYPYKRYIKNIIFVFWSLFIIGMLYLYQPLSLSMKLSFSWLKDTEPHLVTNFTELETTDLHVGDIIQAKGVGMCYMPPNLSSKNNKTIFAPFDCSGIYWNNSNPMPMPESSTIEKAAALLHMVEEQLHPVSNNRVNPSLGQAITKSGMNLLDNFDGIVLKTQDLCPRENECIRLKMALVNLSNVNDWTALVQRAESGKLTGTNVLLRAVSAEALEKLIDTTTSSFIYREIDKAAILLNSPPPGGVLLISDERKQLVDYASSSNSVFEPTPLEQWRELQRLSDILLHTPFDTGGVITGMVIDANGTLQIFLHSLPDSMTMLYYIGNTLLLFLAIGFLILNLFLIIRRRRQNNQRMNKISLYYEHCFYRPPQ</sequence>
<dbReference type="RefSeq" id="WP_109374168.1">
    <property type="nucleotide sequence ID" value="NZ_CAXOLP010000006.1"/>
</dbReference>
<keyword evidence="3" id="KW-1003">Cell membrane</keyword>
<evidence type="ECO:0000256" key="4">
    <source>
        <dbReference type="ARBA" id="ARBA00022519"/>
    </source>
</evidence>
<gene>
    <name evidence="9" type="ORF">F1325_18660</name>
</gene>
<evidence type="ECO:0000256" key="6">
    <source>
        <dbReference type="ARBA" id="ARBA00022989"/>
    </source>
</evidence>
<evidence type="ECO:0000256" key="1">
    <source>
        <dbReference type="ARBA" id="ARBA00004429"/>
    </source>
</evidence>